<dbReference type="RefSeq" id="WP_045979454.1">
    <property type="nucleotide sequence ID" value="NZ_JXXY01000007.1"/>
</dbReference>
<keyword evidence="9" id="KW-0812">Transmembrane</keyword>
<dbReference type="SUPFAM" id="SSF55874">
    <property type="entry name" value="ATPase domain of HSP90 chaperone/DNA topoisomerase II/histidine kinase"/>
    <property type="match status" value="1"/>
</dbReference>
<dbReference type="GO" id="GO:0005524">
    <property type="term" value="F:ATP binding"/>
    <property type="evidence" value="ECO:0007669"/>
    <property type="project" value="UniProtKB-KW"/>
</dbReference>
<evidence type="ECO:0000313" key="15">
    <source>
        <dbReference type="Proteomes" id="UP000305874"/>
    </source>
</evidence>
<evidence type="ECO:0000256" key="2">
    <source>
        <dbReference type="ARBA" id="ARBA00012438"/>
    </source>
</evidence>
<dbReference type="InterPro" id="IPR036890">
    <property type="entry name" value="HATPase_C_sf"/>
</dbReference>
<name>A0A0F4PPF4_9GAMM</name>
<feature type="domain" description="Histidine kinase" evidence="10">
    <location>
        <begin position="216"/>
        <end position="431"/>
    </location>
</feature>
<dbReference type="PANTHER" id="PTHR43065">
    <property type="entry name" value="SENSOR HISTIDINE KINASE"/>
    <property type="match status" value="1"/>
</dbReference>
<keyword evidence="9" id="KW-1133">Transmembrane helix</keyword>
<feature type="transmembrane region" description="Helical" evidence="9">
    <location>
        <begin position="30"/>
        <end position="52"/>
    </location>
</feature>
<evidence type="ECO:0000256" key="5">
    <source>
        <dbReference type="ARBA" id="ARBA00022741"/>
    </source>
</evidence>
<evidence type="ECO:0000256" key="7">
    <source>
        <dbReference type="ARBA" id="ARBA00022840"/>
    </source>
</evidence>
<evidence type="ECO:0000256" key="3">
    <source>
        <dbReference type="ARBA" id="ARBA00022553"/>
    </source>
</evidence>
<evidence type="ECO:0000256" key="6">
    <source>
        <dbReference type="ARBA" id="ARBA00022777"/>
    </source>
</evidence>
<dbReference type="SUPFAM" id="SSF55785">
    <property type="entry name" value="PYP-like sensor domain (PAS domain)"/>
    <property type="match status" value="1"/>
</dbReference>
<evidence type="ECO:0000259" key="11">
    <source>
        <dbReference type="PROSITE" id="PS50112"/>
    </source>
</evidence>
<dbReference type="PROSITE" id="PS50109">
    <property type="entry name" value="HIS_KIN"/>
    <property type="match status" value="1"/>
</dbReference>
<keyword evidence="9" id="KW-0472">Membrane</keyword>
<evidence type="ECO:0000256" key="1">
    <source>
        <dbReference type="ARBA" id="ARBA00000085"/>
    </source>
</evidence>
<dbReference type="PANTHER" id="PTHR43065:SF46">
    <property type="entry name" value="C4-DICARBOXYLATE TRANSPORT SENSOR PROTEIN DCTB"/>
    <property type="match status" value="1"/>
</dbReference>
<keyword evidence="8" id="KW-0902">Two-component regulatory system</keyword>
<evidence type="ECO:0000256" key="4">
    <source>
        <dbReference type="ARBA" id="ARBA00022679"/>
    </source>
</evidence>
<evidence type="ECO:0000313" key="14">
    <source>
        <dbReference type="Proteomes" id="UP000033664"/>
    </source>
</evidence>
<evidence type="ECO:0000259" key="10">
    <source>
        <dbReference type="PROSITE" id="PS50109"/>
    </source>
</evidence>
<evidence type="ECO:0000313" key="12">
    <source>
        <dbReference type="EMBL" id="KJY99343.1"/>
    </source>
</evidence>
<gene>
    <name evidence="13" type="ORF">CWC05_15340</name>
    <name evidence="12" type="ORF">TW72_10775</name>
</gene>
<dbReference type="GO" id="GO:0006355">
    <property type="term" value="P:regulation of DNA-templated transcription"/>
    <property type="evidence" value="ECO:0007669"/>
    <property type="project" value="InterPro"/>
</dbReference>
<dbReference type="GO" id="GO:0004673">
    <property type="term" value="F:protein histidine kinase activity"/>
    <property type="evidence" value="ECO:0007669"/>
    <property type="project" value="UniProtKB-EC"/>
</dbReference>
<keyword evidence="5" id="KW-0547">Nucleotide-binding</keyword>
<dbReference type="EMBL" id="JXXZ01000008">
    <property type="protein sequence ID" value="KJY99343.1"/>
    <property type="molecule type" value="Genomic_DNA"/>
</dbReference>
<dbReference type="SMART" id="SM00387">
    <property type="entry name" value="HATPase_c"/>
    <property type="match status" value="1"/>
</dbReference>
<comment type="catalytic activity">
    <reaction evidence="1">
        <text>ATP + protein L-histidine = ADP + protein N-phospho-L-histidine.</text>
        <dbReference type="EC" id="2.7.13.3"/>
    </reaction>
</comment>
<keyword evidence="3" id="KW-0597">Phosphoprotein</keyword>
<dbReference type="Gene3D" id="3.30.450.20">
    <property type="entry name" value="PAS domain"/>
    <property type="match status" value="1"/>
</dbReference>
<accession>A0A0F4PPF4</accession>
<reference evidence="12 14" key="1">
    <citation type="journal article" date="2015" name="BMC Genomics">
        <title>Genome mining reveals unlocked bioactive potential of marine Gram-negative bacteria.</title>
        <authorList>
            <person name="Machado H."/>
            <person name="Sonnenschein E.C."/>
            <person name="Melchiorsen J."/>
            <person name="Gram L."/>
        </authorList>
    </citation>
    <scope>NUCLEOTIDE SEQUENCE [LARGE SCALE GENOMIC DNA]</scope>
    <source>
        <strain evidence="12 14">S3137</strain>
    </source>
</reference>
<dbReference type="PATRIC" id="fig|151081.8.peg.1996"/>
<dbReference type="SMART" id="SM00091">
    <property type="entry name" value="PAS"/>
    <property type="match status" value="1"/>
</dbReference>
<sequence>MSANTKLSLLLAGVILTALGAQYSWYSLQLPALTTGMVLVALACICSILVLFKRQSRQAQLALKALANGDSSLGLPRNHPMRVQYNEVKEQILQARLAAEQQAQFMQTLLIHIDMAVLVFDAQGNIIEQNPAVARLLGAPVKDLQSLAQLGEFISEAQSQCQSTALWQRGEQQDTLSIQISLATIQGKELKIVTLQSIHEQLLLKEQQAYKRLTRVLTHEIANSITPLSSLAHTCTGLLPQGLSFTDSEDKEDLALALQTLHSRTEGLSAFIARFRSISNLPKPDLKAQSLADVVTRCCALFKTDLEQQHIALKLQTHSDTLVMCDAQQIEQVLINLIKNAIEAMSVNCADKTLSMVVDKNNQGQLYIAVCDTGGGISKQAQEMMFVPFFTTKQQGSGIGLALSKQIMVSHGGDLTYHEQPQGACLRCVFG</sequence>
<dbReference type="InterPro" id="IPR004358">
    <property type="entry name" value="Sig_transdc_His_kin-like_C"/>
</dbReference>
<keyword evidence="4" id="KW-0808">Transferase</keyword>
<dbReference type="Pfam" id="PF00989">
    <property type="entry name" value="PAS"/>
    <property type="match status" value="1"/>
</dbReference>
<keyword evidence="7 13" id="KW-0067">ATP-binding</keyword>
<dbReference type="Gene3D" id="3.30.565.10">
    <property type="entry name" value="Histidine kinase-like ATPase, C-terminal domain"/>
    <property type="match status" value="1"/>
</dbReference>
<dbReference type="InterPro" id="IPR013767">
    <property type="entry name" value="PAS_fold"/>
</dbReference>
<dbReference type="InterPro" id="IPR003594">
    <property type="entry name" value="HATPase_dom"/>
</dbReference>
<dbReference type="STRING" id="151081.TW72_10775"/>
<organism evidence="12 14">
    <name type="scientific">Pseudoalteromonas ruthenica</name>
    <dbReference type="NCBI Taxonomy" id="151081"/>
    <lineage>
        <taxon>Bacteria</taxon>
        <taxon>Pseudomonadati</taxon>
        <taxon>Pseudomonadota</taxon>
        <taxon>Gammaproteobacteria</taxon>
        <taxon>Alteromonadales</taxon>
        <taxon>Pseudoalteromonadaceae</taxon>
        <taxon>Pseudoalteromonas</taxon>
    </lineage>
</organism>
<dbReference type="CDD" id="cd00130">
    <property type="entry name" value="PAS"/>
    <property type="match status" value="1"/>
</dbReference>
<keyword evidence="14" id="KW-1185">Reference proteome</keyword>
<dbReference type="Proteomes" id="UP000305874">
    <property type="component" value="Unassembled WGS sequence"/>
</dbReference>
<dbReference type="PROSITE" id="PS50112">
    <property type="entry name" value="PAS"/>
    <property type="match status" value="1"/>
</dbReference>
<dbReference type="AlphaFoldDB" id="A0A0F4PPF4"/>
<feature type="domain" description="PAS" evidence="11">
    <location>
        <begin position="102"/>
        <end position="154"/>
    </location>
</feature>
<reference evidence="13" key="4">
    <citation type="submission" date="2019-09" db="EMBL/GenBank/DDBJ databases">
        <title>Co-occurence of chitin degradation, pigmentation and bioactivity in marine Pseudoalteromonas.</title>
        <authorList>
            <person name="Sonnenschein E.C."/>
            <person name="Bech P.K."/>
        </authorList>
    </citation>
    <scope>NUCLEOTIDE SEQUENCE</scope>
    <source>
        <strain evidence="13">S2897</strain>
    </source>
</reference>
<dbReference type="Pfam" id="PF02518">
    <property type="entry name" value="HATPase_c"/>
    <property type="match status" value="1"/>
</dbReference>
<keyword evidence="6 12" id="KW-0418">Kinase</keyword>
<reference evidence="13 15" key="2">
    <citation type="submission" date="2017-12" db="EMBL/GenBank/DDBJ databases">
        <authorList>
            <person name="Paulsen S."/>
            <person name="Gram L.K."/>
        </authorList>
    </citation>
    <scope>NUCLEOTIDE SEQUENCE [LARGE SCALE GENOMIC DNA]</scope>
    <source>
        <strain evidence="13 15">S2897</strain>
    </source>
</reference>
<dbReference type="Proteomes" id="UP000033664">
    <property type="component" value="Unassembled WGS sequence"/>
</dbReference>
<dbReference type="EC" id="2.7.13.3" evidence="2"/>
<dbReference type="PRINTS" id="PR00344">
    <property type="entry name" value="BCTRLSENSOR"/>
</dbReference>
<evidence type="ECO:0000256" key="9">
    <source>
        <dbReference type="SAM" id="Phobius"/>
    </source>
</evidence>
<dbReference type="GO" id="GO:0000160">
    <property type="term" value="P:phosphorelay signal transduction system"/>
    <property type="evidence" value="ECO:0007669"/>
    <property type="project" value="UniProtKB-KW"/>
</dbReference>
<proteinExistence type="predicted"/>
<comment type="caution">
    <text evidence="12">The sequence shown here is derived from an EMBL/GenBank/DDBJ whole genome shotgun (WGS) entry which is preliminary data.</text>
</comment>
<reference evidence="15" key="3">
    <citation type="submission" date="2019-06" db="EMBL/GenBank/DDBJ databases">
        <title>Co-occurence of chitin degradation, pigmentation and bioactivity in marine Pseudoalteromonas.</title>
        <authorList>
            <person name="Sonnenschein E.C."/>
            <person name="Bech P.K."/>
        </authorList>
    </citation>
    <scope>NUCLEOTIDE SEQUENCE [LARGE SCALE GENOMIC DNA]</scope>
    <source>
        <strain evidence="15">S2897</strain>
    </source>
</reference>
<dbReference type="GeneID" id="58228974"/>
<dbReference type="EMBL" id="PNCG01000016">
    <property type="protein sequence ID" value="TMP85975.1"/>
    <property type="molecule type" value="Genomic_DNA"/>
</dbReference>
<dbReference type="InterPro" id="IPR035965">
    <property type="entry name" value="PAS-like_dom_sf"/>
</dbReference>
<evidence type="ECO:0000256" key="8">
    <source>
        <dbReference type="ARBA" id="ARBA00023012"/>
    </source>
</evidence>
<dbReference type="InterPro" id="IPR005467">
    <property type="entry name" value="His_kinase_dom"/>
</dbReference>
<dbReference type="OrthoDB" id="1931120at2"/>
<dbReference type="InterPro" id="IPR000014">
    <property type="entry name" value="PAS"/>
</dbReference>
<dbReference type="eggNOG" id="COG5000">
    <property type="taxonomic scope" value="Bacteria"/>
</dbReference>
<protein>
    <recommendedName>
        <fullName evidence="2">histidine kinase</fullName>
        <ecNumber evidence="2">2.7.13.3</ecNumber>
    </recommendedName>
</protein>
<evidence type="ECO:0000313" key="13">
    <source>
        <dbReference type="EMBL" id="TMP85975.1"/>
    </source>
</evidence>